<organism evidence="2 3">
    <name type="scientific">Micromonospora deserti</name>
    <dbReference type="NCBI Taxonomy" id="2070366"/>
    <lineage>
        <taxon>Bacteria</taxon>
        <taxon>Bacillati</taxon>
        <taxon>Actinomycetota</taxon>
        <taxon>Actinomycetes</taxon>
        <taxon>Micromonosporales</taxon>
        <taxon>Micromonosporaceae</taxon>
        <taxon>Micromonospora</taxon>
    </lineage>
</organism>
<feature type="transmembrane region" description="Helical" evidence="1">
    <location>
        <begin position="12"/>
        <end position="34"/>
    </location>
</feature>
<proteinExistence type="predicted"/>
<dbReference type="EMBL" id="POUB01000012">
    <property type="protein sequence ID" value="PZG02223.1"/>
    <property type="molecule type" value="Genomic_DNA"/>
</dbReference>
<evidence type="ECO:0000256" key="1">
    <source>
        <dbReference type="SAM" id="Phobius"/>
    </source>
</evidence>
<keyword evidence="1" id="KW-1133">Transmembrane helix</keyword>
<dbReference type="Proteomes" id="UP000248749">
    <property type="component" value="Unassembled WGS sequence"/>
</dbReference>
<feature type="transmembrane region" description="Helical" evidence="1">
    <location>
        <begin position="111"/>
        <end position="134"/>
    </location>
</feature>
<keyword evidence="1" id="KW-0472">Membrane</keyword>
<sequence>MLNSPVWRGRPSQITFCLGLLSGGVTSAFGFLLVGSVVRAFTPGSVWPWALALFLAAVVLREFDVVKFWLPENRRLVPEGVHRHGRSFGPLQFGFELGTGMRTYVPSGLPYVLALSVAFVASPVLALVAGIGFGCGRAMMALANLRFSTDNSWDLAWISAHRVIKIVLVLAFLIPFVIAIL</sequence>
<name>A0A2W2CUK1_9ACTN</name>
<keyword evidence="3" id="KW-1185">Reference proteome</keyword>
<gene>
    <name evidence="2" type="ORF">C1I99_03735</name>
</gene>
<comment type="caution">
    <text evidence="2">The sequence shown here is derived from an EMBL/GenBank/DDBJ whole genome shotgun (WGS) entry which is preliminary data.</text>
</comment>
<feature type="transmembrane region" description="Helical" evidence="1">
    <location>
        <begin position="46"/>
        <end position="63"/>
    </location>
</feature>
<protein>
    <submittedName>
        <fullName evidence="2">Uncharacterized protein</fullName>
    </submittedName>
</protein>
<evidence type="ECO:0000313" key="3">
    <source>
        <dbReference type="Proteomes" id="UP000248749"/>
    </source>
</evidence>
<accession>A0A2W2CUK1</accession>
<keyword evidence="1" id="KW-0812">Transmembrane</keyword>
<evidence type="ECO:0000313" key="2">
    <source>
        <dbReference type="EMBL" id="PZG02223.1"/>
    </source>
</evidence>
<feature type="transmembrane region" description="Helical" evidence="1">
    <location>
        <begin position="155"/>
        <end position="180"/>
    </location>
</feature>
<dbReference type="OrthoDB" id="4263397at2"/>
<reference evidence="2 3" key="1">
    <citation type="submission" date="2018-01" db="EMBL/GenBank/DDBJ databases">
        <title>Draft genome sequence of Salinispora sp. 13K206.</title>
        <authorList>
            <person name="Sahin N."/>
            <person name="Saygin H."/>
            <person name="Ay H."/>
        </authorList>
    </citation>
    <scope>NUCLEOTIDE SEQUENCE [LARGE SCALE GENOMIC DNA]</scope>
    <source>
        <strain evidence="2 3">13K206</strain>
    </source>
</reference>
<dbReference type="AlphaFoldDB" id="A0A2W2CUK1"/>